<feature type="region of interest" description="Disordered" evidence="5">
    <location>
        <begin position="1305"/>
        <end position="1405"/>
    </location>
</feature>
<feature type="region of interest" description="Disordered" evidence="5">
    <location>
        <begin position="1210"/>
        <end position="1235"/>
    </location>
</feature>
<keyword evidence="3" id="KW-0833">Ubl conjugation pathway</keyword>
<dbReference type="PANTHER" id="PTHR24006">
    <property type="entry name" value="UBIQUITIN CARBOXYL-TERMINAL HYDROLASE"/>
    <property type="match status" value="1"/>
</dbReference>
<evidence type="ECO:0000256" key="1">
    <source>
        <dbReference type="ARBA" id="ARBA00009085"/>
    </source>
</evidence>
<comment type="caution">
    <text evidence="7">The sequence shown here is derived from an EMBL/GenBank/DDBJ whole genome shotgun (WGS) entry which is preliminary data.</text>
</comment>
<dbReference type="STRING" id="554055.A0A2P6VJD4"/>
<name>A0A2P6VJD4_9CHLO</name>
<feature type="compositionally biased region" description="Gly residues" evidence="5">
    <location>
        <begin position="2863"/>
        <end position="2880"/>
    </location>
</feature>
<feature type="compositionally biased region" description="Low complexity" evidence="5">
    <location>
        <begin position="1314"/>
        <end position="1334"/>
    </location>
</feature>
<feature type="compositionally biased region" description="Gly residues" evidence="5">
    <location>
        <begin position="2776"/>
        <end position="2788"/>
    </location>
</feature>
<feature type="domain" description="USP" evidence="6">
    <location>
        <begin position="1764"/>
        <end position="2094"/>
    </location>
</feature>
<dbReference type="InterPro" id="IPR038765">
    <property type="entry name" value="Papain-like_cys_pep_sf"/>
</dbReference>
<feature type="region of interest" description="Disordered" evidence="5">
    <location>
        <begin position="2770"/>
        <end position="2802"/>
    </location>
</feature>
<dbReference type="PROSITE" id="PS50235">
    <property type="entry name" value="USP_3"/>
    <property type="match status" value="1"/>
</dbReference>
<dbReference type="InterPro" id="IPR056850">
    <property type="entry name" value="ARM_UBP34_24_USP9X_Y"/>
</dbReference>
<feature type="region of interest" description="Disordered" evidence="5">
    <location>
        <begin position="2262"/>
        <end position="2293"/>
    </location>
</feature>
<dbReference type="InterPro" id="IPR028889">
    <property type="entry name" value="USP"/>
</dbReference>
<dbReference type="Proteomes" id="UP000239649">
    <property type="component" value="Unassembled WGS sequence"/>
</dbReference>
<evidence type="ECO:0000256" key="5">
    <source>
        <dbReference type="SAM" id="MobiDB-lite"/>
    </source>
</evidence>
<keyword evidence="8" id="KW-1185">Reference proteome</keyword>
<feature type="compositionally biased region" description="Low complexity" evidence="5">
    <location>
        <begin position="2146"/>
        <end position="2171"/>
    </location>
</feature>
<gene>
    <name evidence="7" type="ORF">C2E20_2728</name>
</gene>
<dbReference type="PROSITE" id="PS00973">
    <property type="entry name" value="USP_2"/>
    <property type="match status" value="1"/>
</dbReference>
<feature type="compositionally biased region" description="Acidic residues" evidence="5">
    <location>
        <begin position="1217"/>
        <end position="1232"/>
    </location>
</feature>
<evidence type="ECO:0000256" key="4">
    <source>
        <dbReference type="ARBA" id="ARBA00022801"/>
    </source>
</evidence>
<dbReference type="FunFam" id="3.90.70.10:FF:000022">
    <property type="entry name" value="Ubiquitin carboxyl-terminal hydrolase 24"/>
    <property type="match status" value="1"/>
</dbReference>
<feature type="compositionally biased region" description="Low complexity" evidence="5">
    <location>
        <begin position="2192"/>
        <end position="2214"/>
    </location>
</feature>
<feature type="region of interest" description="Disordered" evidence="5">
    <location>
        <begin position="2842"/>
        <end position="2925"/>
    </location>
</feature>
<feature type="compositionally biased region" description="Low complexity" evidence="5">
    <location>
        <begin position="8"/>
        <end position="25"/>
    </location>
</feature>
<feature type="region of interest" description="Disordered" evidence="5">
    <location>
        <begin position="257"/>
        <end position="287"/>
    </location>
</feature>
<comment type="similarity">
    <text evidence="1">Belongs to the peptidase C19 family.</text>
</comment>
<keyword evidence="4" id="KW-0378">Hydrolase</keyword>
<organism evidence="7 8">
    <name type="scientific">Micractinium conductrix</name>
    <dbReference type="NCBI Taxonomy" id="554055"/>
    <lineage>
        <taxon>Eukaryota</taxon>
        <taxon>Viridiplantae</taxon>
        <taxon>Chlorophyta</taxon>
        <taxon>core chlorophytes</taxon>
        <taxon>Trebouxiophyceae</taxon>
        <taxon>Chlorellales</taxon>
        <taxon>Chlorellaceae</taxon>
        <taxon>Chlorella clade</taxon>
        <taxon>Micractinium</taxon>
    </lineage>
</organism>
<feature type="region of interest" description="Disordered" evidence="5">
    <location>
        <begin position="2122"/>
        <end position="2220"/>
    </location>
</feature>
<dbReference type="OrthoDB" id="289038at2759"/>
<reference evidence="7 8" key="1">
    <citation type="journal article" date="2018" name="Plant J.">
        <title>Genome sequences of Chlorella sorokiniana UTEX 1602 and Micractinium conductrix SAG 241.80: implications to maltose excretion by a green alga.</title>
        <authorList>
            <person name="Arriola M.B."/>
            <person name="Velmurugan N."/>
            <person name="Zhang Y."/>
            <person name="Plunkett M.H."/>
            <person name="Hondzo H."/>
            <person name="Barney B.M."/>
        </authorList>
    </citation>
    <scope>NUCLEOTIDE SEQUENCE [LARGE SCALE GENOMIC DNA]</scope>
    <source>
        <strain evidence="7 8">SAG 241.80</strain>
    </source>
</reference>
<accession>A0A2P6VJD4</accession>
<keyword evidence="2" id="KW-0645">Protease</keyword>
<feature type="region of interest" description="Disordered" evidence="5">
    <location>
        <begin position="2525"/>
        <end position="2551"/>
    </location>
</feature>
<dbReference type="PANTHER" id="PTHR24006:SF827">
    <property type="entry name" value="UBIQUITIN CARBOXYL-TERMINAL HYDROLASE 34"/>
    <property type="match status" value="1"/>
</dbReference>
<dbReference type="Gene3D" id="3.90.70.10">
    <property type="entry name" value="Cysteine proteinases"/>
    <property type="match status" value="1"/>
</dbReference>
<evidence type="ECO:0000313" key="8">
    <source>
        <dbReference type="Proteomes" id="UP000239649"/>
    </source>
</evidence>
<dbReference type="GO" id="GO:0004843">
    <property type="term" value="F:cysteine-type deubiquitinase activity"/>
    <property type="evidence" value="ECO:0007669"/>
    <property type="project" value="InterPro"/>
</dbReference>
<dbReference type="Pfam" id="PF00443">
    <property type="entry name" value="UCH"/>
    <property type="match status" value="1"/>
</dbReference>
<dbReference type="GO" id="GO:0005634">
    <property type="term" value="C:nucleus"/>
    <property type="evidence" value="ECO:0007669"/>
    <property type="project" value="TreeGrafter"/>
</dbReference>
<feature type="region of interest" description="Disordered" evidence="5">
    <location>
        <begin position="1"/>
        <end position="68"/>
    </location>
</feature>
<dbReference type="Pfam" id="PF25010">
    <property type="entry name" value="ARM_UBP24_USP9X-Y"/>
    <property type="match status" value="1"/>
</dbReference>
<dbReference type="GO" id="GO:0016579">
    <property type="term" value="P:protein deubiquitination"/>
    <property type="evidence" value="ECO:0007669"/>
    <property type="project" value="InterPro"/>
</dbReference>
<feature type="region of interest" description="Disordered" evidence="5">
    <location>
        <begin position="2721"/>
        <end position="2742"/>
    </location>
</feature>
<dbReference type="InterPro" id="IPR001394">
    <property type="entry name" value="Peptidase_C19_UCH"/>
</dbReference>
<dbReference type="InterPro" id="IPR050164">
    <property type="entry name" value="Peptidase_C19"/>
</dbReference>
<dbReference type="GO" id="GO:0006508">
    <property type="term" value="P:proteolysis"/>
    <property type="evidence" value="ECO:0007669"/>
    <property type="project" value="UniProtKB-KW"/>
</dbReference>
<feature type="compositionally biased region" description="Low complexity" evidence="5">
    <location>
        <begin position="1361"/>
        <end position="1396"/>
    </location>
</feature>
<dbReference type="InterPro" id="IPR018200">
    <property type="entry name" value="USP_CS"/>
</dbReference>
<dbReference type="SUPFAM" id="SSF54001">
    <property type="entry name" value="Cysteine proteinases"/>
    <property type="match status" value="1"/>
</dbReference>
<feature type="compositionally biased region" description="Acidic residues" evidence="5">
    <location>
        <begin position="35"/>
        <end position="44"/>
    </location>
</feature>
<dbReference type="PROSITE" id="PS00972">
    <property type="entry name" value="USP_1"/>
    <property type="match status" value="1"/>
</dbReference>
<proteinExistence type="inferred from homology"/>
<evidence type="ECO:0000256" key="2">
    <source>
        <dbReference type="ARBA" id="ARBA00022670"/>
    </source>
</evidence>
<feature type="compositionally biased region" description="Low complexity" evidence="5">
    <location>
        <begin position="270"/>
        <end position="280"/>
    </location>
</feature>
<sequence length="2925" mass="311547">MDDDDRASGGSTEAAAGGSVGAAPSDLSDGPPLSDVDDVMEAEEGIVYRPNAGPEEAPLRRRAGDGSTGDLGAQEGFLAVNMHNLHALSYLEQGVALPALRSCLRSANSIYAYMIREAQAETHDTIFLMYSSYFQPLLREMLPRAMHQLLTSDRQAQLCTRECAQDLRHICQEFISVVARFLHLQWTVLQGRELTPTISQRVAEDVAQLLRTLADLFESNHLLRSAAFLSQPPSTAANWRAADGAAWAAPAAAAGQAQRAGSGGGGAEGDPGAAAAAAAEEQPETPTQAVVTAWRAACVDAFGAEHGWDALLGILGQPDRAGDYLWAFLAPLASAAPLIAPDRRQQLAEPAAAVVQMVKAGLAAAPDLSALEGSVPHPERRLAQVLFSTRRIVAAVASPEVAETMVGPLQREHVLRLLRASAFTRQLAGVKQLGQLVGATLVDRVPASLEALTAWLQEQGVVQLVLKSNLHQAQYAEAAQRVLSMLLQHGVLSEDSIAFLWQLTQDETTFEVVKSNAYSMLASLGPHMEPAQLAHLFTRLQHRAAASGVAEATSICSLLVGMAAQDVQARMWNEVLDCLLRIQLQRDAPPEVAASQAVVELCSTYDHVLGQDACSTRAAEVCAAALAGEQSVPAAVVLHSLLTNLFHKPDRLRQLMQHINPGAELLRKTLKHYSAWLGRQRAAAAAAGAPLGPAVARPAPPAGAFSHAAAVDAWMLLLHVLVVKGGFFLLQDQVEAMVQWATTEAVCAYDSEQAWRLVQRLVADGRKELMQEVAAKVQEECLCRLPARFLTRPAWRCFLAYLAALCTKWDTEVREDHVTPSNASITQANYESVQIYLDSCFMNAPNELAAAVSHHAATVVTRCTRNMWQGNVDEWLAMERDHATATVFRLKNTALRGSETGESGSNSCGDDDDEVELAWSAPPAVLPALAELPAEAEPPPRTDEAYFAFTEHPWVAVQHAQRLLRYLSQLVEECQHQRMPHPPAHASSWQGFDISVLVQLPAQQGQKPHKQELLLPSNLPVGELRRTVAAWLSKAPQFLRLIAGGRELDSDRLTLAAARAGQQALMCVTTEKANSYSGRHVVAEQLAGAISSALAEHAPEVYSLALALAQPPPVAAAAMKAPQNHASAWMDAGKAGSGLVAAALQLLQVLPTCGAARLQLGALLALPDGGQQLRELVAPPDGGGAPALQPAVLMYAVQVLCSLLFPQATSAPGGGDGGDDEVEVEEEEEDAAEAAAARQRRLLLSGMLDTLLDLATQQLAARGAEGVDPAVAAATHGALLLLLHRLQQGMDEQQMAAATAAVQAATAAERREQPGAAGEQRQAAAGGGASQQPSEPSAMQVDEGPGAEEEGGSLGAGGRAAGSAAGPSPSVSMGAATTSAQAEAEAEAGPGVRAGSSAGGAPPGDELHAASTALAALHPAIVRYTLRMLCSALACAPHSTPSGAPEAKVAPPLPAAPTVELCRQGLLLVKQLACQSSAAVQVVTGDEAATSEAVVRCMLLYPVTTMGLRQLAAEWLPEFAAAAPAAHRWAFERIVQPLLVAEHAGGDQEQMALCNHFIDTLHFSEFPAARQLLQTLLQRLLAAAARLEPIDGWASVVGALIRRLDCREVGVSSGLVSQLISHCCFPALTALRLRHEGVLATLSARSAVTDAAPTDADADPQPGELQAAALQLAAANAALVVSGVAAEQCIEQARVQGTGPTSAGSASREAAFELLLDLICQDSDCWHAAQEQLSTVVHSAASDVLPLTFGNTPLQNLRGPDHFAGLLNGGATCYMSSVFQQLYMQPTIRKLVLGAPGVPQEEQADSVFHQMQDMFAHLELGIEPWFAPRGFWQAFKDYDGQPVNIREHQDAYEFFTRLQDSVDEHLRAQGCPRAIHAAMGGTWAQLITVVDAPQYRSERDEPFYQISLDVRGKRTLAESLRSFVSKELMDGQNQYECEELGKKVDAEKRTLIKELPHTLALHLKRFEWDYETYQRWKVKDRFDFPWELDLFPYTVEGADEADGREPAVKHPRDHYQYELCGVVVHSGSAFAGHYYSYIKNRQDHEWYCFDDTAVLPWNEEEIEKDCFGGRYVPEGFTHECDRPNSAYMLFYERAGESDADLAARGYDVAAAGTACAVDAATVDPGESPAGQGDATMPAAQGETPTMSAAQQASGEAAPAAAAANGVQPMAVSPAPPEDQQGVAAGAGGGGEQPPAQQQQQQQQQAGAAAAVPGQHHPPFGMPQQLYDALLYGNLRQLGSMQLLSPEYSRFFWQLSIAVQEASGTSTARKAPKREPTSSPGGMELSGASGSASGGCVVGDCPLAALTSRRGGDMQAVIAEVAVLCLDYFLRVALRGGQELKKEVVGTTGRKGTTGMAHNVLDAARKVPAAAAALLLHMADGPAGQAASALLVQHSVASVREIVATLIRESVDCLARQERRTDEAVHALRAVTDHLCSSAVPLAIDVADCWRTYELLTVLVRIGSPKYPWRRALLDPHLSLLLALVRRVADFWSGVEAEDRSQDSPGYYALILLSYLLRRFSPELPHAQQLSRRKPQRAAPQPAPERPPRNPHCLDGVDLVPMPLDVVEWLYGDPFFLRKLMMPGCVRNTSTLRLFLFLQHDNTHDAQLWHRTMLDHVLIDCADWRDLAAEVLVLSQLMVQRDGLQAERVSTLLLGAPEGGPGPGLLQEMTNARRGVGCQHLLLYLALTVLHEVPEELALSVLENQDRWLHWASEFINRRWTKQKQSEGDSTVPPDSPTADDLATEGQLDPRVMSPGVMWRQLSGLQQLANAERAPGGAAGSGTSSGSGSGSSDSGDEGAPRVGALGTRGAALADLRPSAGEPRGAGGAGAGAGLQAGLVQYGDDAEVGDDASRGAGAGSRSQQPGGGCRGAPGAQRGGSAGSAGFVRAGHAQQEELPLQQQHISAGFGGGVEEQEEEVIEIHSDQD</sequence>
<protein>
    <submittedName>
        <fullName evidence="7">Ubiquitin specific peptidase 24 isoform B</fullName>
    </submittedName>
</protein>
<dbReference type="EMBL" id="LHPF02000005">
    <property type="protein sequence ID" value="PSC74216.1"/>
    <property type="molecule type" value="Genomic_DNA"/>
</dbReference>
<evidence type="ECO:0000313" key="7">
    <source>
        <dbReference type="EMBL" id="PSC74216.1"/>
    </source>
</evidence>
<evidence type="ECO:0000259" key="6">
    <source>
        <dbReference type="PROSITE" id="PS50235"/>
    </source>
</evidence>
<dbReference type="GO" id="GO:0005829">
    <property type="term" value="C:cytosol"/>
    <property type="evidence" value="ECO:0007669"/>
    <property type="project" value="TreeGrafter"/>
</dbReference>
<evidence type="ECO:0000256" key="3">
    <source>
        <dbReference type="ARBA" id="ARBA00022786"/>
    </source>
</evidence>